<dbReference type="GO" id="GO:0004357">
    <property type="term" value="F:glutamate-cysteine ligase activity"/>
    <property type="evidence" value="ECO:0007669"/>
    <property type="project" value="UniProtKB-EC"/>
</dbReference>
<gene>
    <name evidence="6" type="ORF">GCM10010358_44470</name>
</gene>
<evidence type="ECO:0000313" key="6">
    <source>
        <dbReference type="EMBL" id="GGX85428.1"/>
    </source>
</evidence>
<comment type="similarity">
    <text evidence="5">Belongs to the glutamate--cysteine ligase type 2 family. YbdK subfamily.</text>
</comment>
<evidence type="ECO:0000256" key="2">
    <source>
        <dbReference type="ARBA" id="ARBA00022741"/>
    </source>
</evidence>
<sequence>MGLITMGVEEEYLLLDTGTGLPVPKADQVLATAGLLSMTDEQEVQPELIQPQIEVATPVCTELDEVGGHLLRLRHAVSEAAARHGCHVAACGTPWHTGAAPPAVTSAPRYQAMRTQAPQLVAEQLINGMHVHVGIPDPETGVGVLNRIRLWLPVLVAMSVNSPFWAGHDTGFASWRTVVFGRWPVSGPPPYFRDHTEYEERLERLRSCGAILDTGQIYWQARLSHHYPTVEVRCFDVQPGAADAVLLAGVVRALVATAIGDVKDGVPVPDAPPELLQAATWHAARYGLSASLVDGEGRRQAAGDMVARLMDHIAPALDAAGDSREITALVHRLLRDGAPADRQREALARGGVRALTEMVLVESPAS</sequence>
<keyword evidence="7" id="KW-1185">Reference proteome</keyword>
<dbReference type="Pfam" id="PF04107">
    <property type="entry name" value="GCS2"/>
    <property type="match status" value="1"/>
</dbReference>
<dbReference type="Gene3D" id="3.30.590.20">
    <property type="match status" value="1"/>
</dbReference>
<keyword evidence="3 5" id="KW-0067">ATP-binding</keyword>
<dbReference type="HAMAP" id="MF_01609">
    <property type="entry name" value="Glu_cys_ligase_2"/>
    <property type="match status" value="1"/>
</dbReference>
<comment type="caution">
    <text evidence="6">The sequence shown here is derived from an EMBL/GenBank/DDBJ whole genome shotgun (WGS) entry which is preliminary data.</text>
</comment>
<comment type="function">
    <text evidence="5">ATP-dependent carboxylate-amine ligase which exhibits weak glutamate--cysteine ligase activity.</text>
</comment>
<dbReference type="GO" id="GO:0042398">
    <property type="term" value="P:modified amino acid biosynthetic process"/>
    <property type="evidence" value="ECO:0007669"/>
    <property type="project" value="InterPro"/>
</dbReference>
<comment type="catalytic activity">
    <reaction evidence="4 5">
        <text>L-cysteine + L-glutamate + ATP = gamma-L-glutamyl-L-cysteine + ADP + phosphate + H(+)</text>
        <dbReference type="Rhea" id="RHEA:13285"/>
        <dbReference type="ChEBI" id="CHEBI:15378"/>
        <dbReference type="ChEBI" id="CHEBI:29985"/>
        <dbReference type="ChEBI" id="CHEBI:30616"/>
        <dbReference type="ChEBI" id="CHEBI:35235"/>
        <dbReference type="ChEBI" id="CHEBI:43474"/>
        <dbReference type="ChEBI" id="CHEBI:58173"/>
        <dbReference type="ChEBI" id="CHEBI:456216"/>
        <dbReference type="EC" id="6.3.2.2"/>
    </reaction>
</comment>
<dbReference type="InterPro" id="IPR011793">
    <property type="entry name" value="YbdK"/>
</dbReference>
<dbReference type="RefSeq" id="WP_190192037.1">
    <property type="nucleotide sequence ID" value="NZ_BMVU01000022.1"/>
</dbReference>
<name>A0A918NPF7_9ACTN</name>
<dbReference type="InterPro" id="IPR014746">
    <property type="entry name" value="Gln_synth/guanido_kin_cat_dom"/>
</dbReference>
<protein>
    <recommendedName>
        <fullName evidence="5">Putative glutamate--cysteine ligase 2</fullName>
        <ecNumber evidence="5">6.3.2.2</ecNumber>
    </recommendedName>
    <alternativeName>
        <fullName evidence="5">Gamma-glutamylcysteine synthetase 2</fullName>
        <shortName evidence="5">GCS 2</shortName>
        <shortName evidence="5">Gamma-GCS 2</shortName>
    </alternativeName>
</protein>
<reference evidence="6" key="1">
    <citation type="journal article" date="2014" name="Int. J. Syst. Evol. Microbiol.">
        <title>Complete genome sequence of Corynebacterium casei LMG S-19264T (=DSM 44701T), isolated from a smear-ripened cheese.</title>
        <authorList>
            <consortium name="US DOE Joint Genome Institute (JGI-PGF)"/>
            <person name="Walter F."/>
            <person name="Albersmeier A."/>
            <person name="Kalinowski J."/>
            <person name="Ruckert C."/>
        </authorList>
    </citation>
    <scope>NUCLEOTIDE SEQUENCE</scope>
    <source>
        <strain evidence="6">JCM 4790</strain>
    </source>
</reference>
<dbReference type="Proteomes" id="UP000619244">
    <property type="component" value="Unassembled WGS sequence"/>
</dbReference>
<evidence type="ECO:0000256" key="5">
    <source>
        <dbReference type="HAMAP-Rule" id="MF_01609"/>
    </source>
</evidence>
<dbReference type="PANTHER" id="PTHR36510:SF1">
    <property type="entry name" value="GLUTAMATE--CYSTEINE LIGASE 2-RELATED"/>
    <property type="match status" value="1"/>
</dbReference>
<dbReference type="EC" id="6.3.2.2" evidence="5"/>
<evidence type="ECO:0000256" key="4">
    <source>
        <dbReference type="ARBA" id="ARBA00048819"/>
    </source>
</evidence>
<evidence type="ECO:0000256" key="1">
    <source>
        <dbReference type="ARBA" id="ARBA00022598"/>
    </source>
</evidence>
<dbReference type="AlphaFoldDB" id="A0A918NPF7"/>
<evidence type="ECO:0000256" key="3">
    <source>
        <dbReference type="ARBA" id="ARBA00022840"/>
    </source>
</evidence>
<accession>A0A918NPF7</accession>
<dbReference type="NCBIfam" id="TIGR02050">
    <property type="entry name" value="gshA_cyan_rel"/>
    <property type="match status" value="1"/>
</dbReference>
<dbReference type="PANTHER" id="PTHR36510">
    <property type="entry name" value="GLUTAMATE--CYSTEINE LIGASE 2-RELATED"/>
    <property type="match status" value="1"/>
</dbReference>
<keyword evidence="2 5" id="KW-0547">Nucleotide-binding</keyword>
<reference evidence="6" key="2">
    <citation type="submission" date="2020-09" db="EMBL/GenBank/DDBJ databases">
        <authorList>
            <person name="Sun Q."/>
            <person name="Ohkuma M."/>
        </authorList>
    </citation>
    <scope>NUCLEOTIDE SEQUENCE</scope>
    <source>
        <strain evidence="6">JCM 4790</strain>
    </source>
</reference>
<dbReference type="GO" id="GO:0005524">
    <property type="term" value="F:ATP binding"/>
    <property type="evidence" value="ECO:0007669"/>
    <property type="project" value="UniProtKB-KW"/>
</dbReference>
<dbReference type="InterPro" id="IPR050141">
    <property type="entry name" value="GCL_type2/YbdK_subfam"/>
</dbReference>
<proteinExistence type="inferred from homology"/>
<evidence type="ECO:0000313" key="7">
    <source>
        <dbReference type="Proteomes" id="UP000619244"/>
    </source>
</evidence>
<keyword evidence="1 5" id="KW-0436">Ligase</keyword>
<organism evidence="6 7">
    <name type="scientific">Streptomyces minutiscleroticus</name>
    <dbReference type="NCBI Taxonomy" id="68238"/>
    <lineage>
        <taxon>Bacteria</taxon>
        <taxon>Bacillati</taxon>
        <taxon>Actinomycetota</taxon>
        <taxon>Actinomycetes</taxon>
        <taxon>Kitasatosporales</taxon>
        <taxon>Streptomycetaceae</taxon>
        <taxon>Streptomyces</taxon>
    </lineage>
</organism>
<dbReference type="InterPro" id="IPR006336">
    <property type="entry name" value="GCS2"/>
</dbReference>
<dbReference type="EMBL" id="BMVU01000022">
    <property type="protein sequence ID" value="GGX85428.1"/>
    <property type="molecule type" value="Genomic_DNA"/>
</dbReference>
<dbReference type="SUPFAM" id="SSF55931">
    <property type="entry name" value="Glutamine synthetase/guanido kinase"/>
    <property type="match status" value="1"/>
</dbReference>
<dbReference type="NCBIfam" id="NF010041">
    <property type="entry name" value="PRK13517.1-1"/>
    <property type="match status" value="1"/>
</dbReference>